<dbReference type="PROSITE" id="PS51873">
    <property type="entry name" value="TRIAD"/>
    <property type="match status" value="1"/>
</dbReference>
<dbReference type="OrthoDB" id="541961at2759"/>
<evidence type="ECO:0000256" key="7">
    <source>
        <dbReference type="ARBA" id="ARBA00022786"/>
    </source>
</evidence>
<gene>
    <name evidence="11" type="ORF">GPECTOR_26g473</name>
</gene>
<dbReference type="InterPro" id="IPR013083">
    <property type="entry name" value="Znf_RING/FYVE/PHD"/>
</dbReference>
<sequence>MWSLAKHQCASCFEKEDKRGGGSFVSPAEGARPGSDSGSGSGSRSGCGHHFCGPCLTRYVRGAVREGQLPVRCPMSPGPHGCGAMLSRQQVLVALGTNASDLRAFGLLEAESTIAPEHKRYCPHPGCSSPLVLERVEDVPPDAPTECPACHRAFCPRCMSPGWHQADSEQAPYLDPTYRQGDTCAEYQRLPADERAPDTAALLRLAAERGWRRCPRCRVVIEKVGGCSHMTCRCKAAFTYFSS</sequence>
<evidence type="ECO:0000313" key="12">
    <source>
        <dbReference type="Proteomes" id="UP000075714"/>
    </source>
</evidence>
<keyword evidence="4" id="KW-0479">Metal-binding</keyword>
<dbReference type="Proteomes" id="UP000075714">
    <property type="component" value="Unassembled WGS sequence"/>
</dbReference>
<dbReference type="GO" id="GO:0016567">
    <property type="term" value="P:protein ubiquitination"/>
    <property type="evidence" value="ECO:0007669"/>
    <property type="project" value="InterPro"/>
</dbReference>
<keyword evidence="5" id="KW-0677">Repeat</keyword>
<dbReference type="AlphaFoldDB" id="A0A150GGS6"/>
<evidence type="ECO:0000256" key="5">
    <source>
        <dbReference type="ARBA" id="ARBA00022737"/>
    </source>
</evidence>
<feature type="domain" description="RING-type" evidence="10">
    <location>
        <begin position="5"/>
        <end position="243"/>
    </location>
</feature>
<dbReference type="EC" id="2.3.2.31" evidence="2"/>
<dbReference type="InterPro" id="IPR031127">
    <property type="entry name" value="E3_UB_ligase_RBR"/>
</dbReference>
<dbReference type="PROSITE" id="PS00518">
    <property type="entry name" value="ZF_RING_1"/>
    <property type="match status" value="1"/>
</dbReference>
<protein>
    <recommendedName>
        <fullName evidence="2">RBR-type E3 ubiquitin transferase</fullName>
        <ecNumber evidence="2">2.3.2.31</ecNumber>
    </recommendedName>
</protein>
<feature type="region of interest" description="Disordered" evidence="9">
    <location>
        <begin position="16"/>
        <end position="42"/>
    </location>
</feature>
<evidence type="ECO:0000256" key="8">
    <source>
        <dbReference type="ARBA" id="ARBA00022833"/>
    </source>
</evidence>
<dbReference type="EMBL" id="LSYV01000027">
    <property type="protein sequence ID" value="KXZ48570.1"/>
    <property type="molecule type" value="Genomic_DNA"/>
</dbReference>
<dbReference type="InterPro" id="IPR002867">
    <property type="entry name" value="IBR_dom"/>
</dbReference>
<dbReference type="Pfam" id="PF01485">
    <property type="entry name" value="IBR"/>
    <property type="match status" value="1"/>
</dbReference>
<name>A0A150GGS6_GONPE</name>
<reference evidence="12" key="1">
    <citation type="journal article" date="2016" name="Nat. Commun.">
        <title>The Gonium pectorale genome demonstrates co-option of cell cycle regulation during the evolution of multicellularity.</title>
        <authorList>
            <person name="Hanschen E.R."/>
            <person name="Marriage T.N."/>
            <person name="Ferris P.J."/>
            <person name="Hamaji T."/>
            <person name="Toyoda A."/>
            <person name="Fujiyama A."/>
            <person name="Neme R."/>
            <person name="Noguchi H."/>
            <person name="Minakuchi Y."/>
            <person name="Suzuki M."/>
            <person name="Kawai-Toyooka H."/>
            <person name="Smith D.R."/>
            <person name="Sparks H."/>
            <person name="Anderson J."/>
            <person name="Bakaric R."/>
            <person name="Luria V."/>
            <person name="Karger A."/>
            <person name="Kirschner M.W."/>
            <person name="Durand P.M."/>
            <person name="Michod R.E."/>
            <person name="Nozaki H."/>
            <person name="Olson B.J."/>
        </authorList>
    </citation>
    <scope>NUCLEOTIDE SEQUENCE [LARGE SCALE GENOMIC DNA]</scope>
    <source>
        <strain evidence="12">NIES-2863</strain>
    </source>
</reference>
<keyword evidence="3" id="KW-0808">Transferase</keyword>
<keyword evidence="6" id="KW-0863">Zinc-finger</keyword>
<evidence type="ECO:0000256" key="3">
    <source>
        <dbReference type="ARBA" id="ARBA00022679"/>
    </source>
</evidence>
<dbReference type="Gene3D" id="1.20.120.1750">
    <property type="match status" value="1"/>
</dbReference>
<dbReference type="STRING" id="33097.A0A150GGS6"/>
<evidence type="ECO:0000313" key="11">
    <source>
        <dbReference type="EMBL" id="KXZ48570.1"/>
    </source>
</evidence>
<dbReference type="GO" id="GO:0008270">
    <property type="term" value="F:zinc ion binding"/>
    <property type="evidence" value="ECO:0007669"/>
    <property type="project" value="UniProtKB-KW"/>
</dbReference>
<organism evidence="11 12">
    <name type="scientific">Gonium pectorale</name>
    <name type="common">Green alga</name>
    <dbReference type="NCBI Taxonomy" id="33097"/>
    <lineage>
        <taxon>Eukaryota</taxon>
        <taxon>Viridiplantae</taxon>
        <taxon>Chlorophyta</taxon>
        <taxon>core chlorophytes</taxon>
        <taxon>Chlorophyceae</taxon>
        <taxon>CS clade</taxon>
        <taxon>Chlamydomonadales</taxon>
        <taxon>Volvocaceae</taxon>
        <taxon>Gonium</taxon>
    </lineage>
</organism>
<dbReference type="InterPro" id="IPR044066">
    <property type="entry name" value="TRIAD_supradom"/>
</dbReference>
<evidence type="ECO:0000256" key="1">
    <source>
        <dbReference type="ARBA" id="ARBA00001798"/>
    </source>
</evidence>
<dbReference type="SUPFAM" id="SSF57850">
    <property type="entry name" value="RING/U-box"/>
    <property type="match status" value="2"/>
</dbReference>
<evidence type="ECO:0000256" key="6">
    <source>
        <dbReference type="ARBA" id="ARBA00022771"/>
    </source>
</evidence>
<evidence type="ECO:0000256" key="9">
    <source>
        <dbReference type="SAM" id="MobiDB-lite"/>
    </source>
</evidence>
<comment type="catalytic activity">
    <reaction evidence="1">
        <text>[E2 ubiquitin-conjugating enzyme]-S-ubiquitinyl-L-cysteine + [acceptor protein]-L-lysine = [E2 ubiquitin-conjugating enzyme]-L-cysteine + [acceptor protein]-N(6)-ubiquitinyl-L-lysine.</text>
        <dbReference type="EC" id="2.3.2.31"/>
    </reaction>
</comment>
<evidence type="ECO:0000256" key="2">
    <source>
        <dbReference type="ARBA" id="ARBA00012251"/>
    </source>
</evidence>
<keyword evidence="7" id="KW-0833">Ubl conjugation pathway</keyword>
<dbReference type="PANTHER" id="PTHR11685">
    <property type="entry name" value="RBR FAMILY RING FINGER AND IBR DOMAIN-CONTAINING"/>
    <property type="match status" value="1"/>
</dbReference>
<keyword evidence="12" id="KW-1185">Reference proteome</keyword>
<dbReference type="Gene3D" id="3.30.40.10">
    <property type="entry name" value="Zinc/RING finger domain, C3HC4 (zinc finger)"/>
    <property type="match status" value="1"/>
</dbReference>
<dbReference type="InterPro" id="IPR017907">
    <property type="entry name" value="Znf_RING_CS"/>
</dbReference>
<dbReference type="GO" id="GO:0061630">
    <property type="term" value="F:ubiquitin protein ligase activity"/>
    <property type="evidence" value="ECO:0007669"/>
    <property type="project" value="UniProtKB-EC"/>
</dbReference>
<keyword evidence="8" id="KW-0862">Zinc</keyword>
<comment type="caution">
    <text evidence="11">The sequence shown here is derived from an EMBL/GenBank/DDBJ whole genome shotgun (WGS) entry which is preliminary data.</text>
</comment>
<dbReference type="CDD" id="cd22584">
    <property type="entry name" value="Rcat_RBR_unk"/>
    <property type="match status" value="1"/>
</dbReference>
<accession>A0A150GGS6</accession>
<proteinExistence type="predicted"/>
<evidence type="ECO:0000259" key="10">
    <source>
        <dbReference type="PROSITE" id="PS51873"/>
    </source>
</evidence>
<evidence type="ECO:0000256" key="4">
    <source>
        <dbReference type="ARBA" id="ARBA00022723"/>
    </source>
</evidence>